<dbReference type="AlphaFoldDB" id="A0AAD6YES9"/>
<evidence type="ECO:0000256" key="1">
    <source>
        <dbReference type="SAM" id="Coils"/>
    </source>
</evidence>
<reference evidence="3" key="1">
    <citation type="submission" date="2023-03" db="EMBL/GenBank/DDBJ databases">
        <title>Massive genome expansion in bonnet fungi (Mycena s.s.) driven by repeated elements and novel gene families across ecological guilds.</title>
        <authorList>
            <consortium name="Lawrence Berkeley National Laboratory"/>
            <person name="Harder C.B."/>
            <person name="Miyauchi S."/>
            <person name="Viragh M."/>
            <person name="Kuo A."/>
            <person name="Thoen E."/>
            <person name="Andreopoulos B."/>
            <person name="Lu D."/>
            <person name="Skrede I."/>
            <person name="Drula E."/>
            <person name="Henrissat B."/>
            <person name="Morin E."/>
            <person name="Kohler A."/>
            <person name="Barry K."/>
            <person name="LaButti K."/>
            <person name="Morin E."/>
            <person name="Salamov A."/>
            <person name="Lipzen A."/>
            <person name="Mereny Z."/>
            <person name="Hegedus B."/>
            <person name="Baldrian P."/>
            <person name="Stursova M."/>
            <person name="Weitz H."/>
            <person name="Taylor A."/>
            <person name="Grigoriev I.V."/>
            <person name="Nagy L.G."/>
            <person name="Martin F."/>
            <person name="Kauserud H."/>
        </authorList>
    </citation>
    <scope>NUCLEOTIDE SEQUENCE</scope>
    <source>
        <strain evidence="3">9144</strain>
    </source>
</reference>
<keyword evidence="1" id="KW-0175">Coiled coil</keyword>
<evidence type="ECO:0000313" key="3">
    <source>
        <dbReference type="EMBL" id="KAJ7206066.1"/>
    </source>
</evidence>
<gene>
    <name evidence="3" type="ORF">GGX14DRAFT_644070</name>
</gene>
<feature type="coiled-coil region" evidence="1">
    <location>
        <begin position="50"/>
        <end position="77"/>
    </location>
</feature>
<sequence length="231" mass="24714">MSFIKFGNHVIAPAGAAPAPPDSFSRTQAAEILSLAHILQTKIKRMEQCATDEKARRQGLRTAVARLERNLGALREQDAKEGERLAKLTKRWNKTAGRADPGAAAPRAVAPVTPPRRVCPTAVAASAFNGDDQRFRDSYTFLGAARAPRSPLSSSPCAGRDRDHSIRSTASPQGLPTTPTAALRDGSRGILCDVQNTVGERGRKRKSSDLAGHERDLGGPSKRRKTCGSLA</sequence>
<evidence type="ECO:0000256" key="2">
    <source>
        <dbReference type="SAM" id="MobiDB-lite"/>
    </source>
</evidence>
<feature type="compositionally biased region" description="Low complexity" evidence="2">
    <location>
        <begin position="146"/>
        <end position="158"/>
    </location>
</feature>
<feature type="region of interest" description="Disordered" evidence="2">
    <location>
        <begin position="146"/>
        <end position="231"/>
    </location>
</feature>
<feature type="compositionally biased region" description="Polar residues" evidence="2">
    <location>
        <begin position="167"/>
        <end position="180"/>
    </location>
</feature>
<evidence type="ECO:0000313" key="4">
    <source>
        <dbReference type="Proteomes" id="UP001219525"/>
    </source>
</evidence>
<feature type="compositionally biased region" description="Basic residues" evidence="2">
    <location>
        <begin position="221"/>
        <end position="231"/>
    </location>
</feature>
<accession>A0AAD6YES9</accession>
<dbReference type="EMBL" id="JARJCW010000041">
    <property type="protein sequence ID" value="KAJ7206066.1"/>
    <property type="molecule type" value="Genomic_DNA"/>
</dbReference>
<comment type="caution">
    <text evidence="3">The sequence shown here is derived from an EMBL/GenBank/DDBJ whole genome shotgun (WGS) entry which is preliminary data.</text>
</comment>
<organism evidence="3 4">
    <name type="scientific">Mycena pura</name>
    <dbReference type="NCBI Taxonomy" id="153505"/>
    <lineage>
        <taxon>Eukaryota</taxon>
        <taxon>Fungi</taxon>
        <taxon>Dikarya</taxon>
        <taxon>Basidiomycota</taxon>
        <taxon>Agaricomycotina</taxon>
        <taxon>Agaricomycetes</taxon>
        <taxon>Agaricomycetidae</taxon>
        <taxon>Agaricales</taxon>
        <taxon>Marasmiineae</taxon>
        <taxon>Mycenaceae</taxon>
        <taxon>Mycena</taxon>
    </lineage>
</organism>
<dbReference type="Proteomes" id="UP001219525">
    <property type="component" value="Unassembled WGS sequence"/>
</dbReference>
<keyword evidence="4" id="KW-1185">Reference proteome</keyword>
<proteinExistence type="predicted"/>
<name>A0AAD6YES9_9AGAR</name>
<feature type="compositionally biased region" description="Basic and acidic residues" evidence="2">
    <location>
        <begin position="207"/>
        <end position="217"/>
    </location>
</feature>
<protein>
    <submittedName>
        <fullName evidence="3">Uncharacterized protein</fullName>
    </submittedName>
</protein>